<dbReference type="CDD" id="cd00038">
    <property type="entry name" value="CAP_ED"/>
    <property type="match status" value="1"/>
</dbReference>
<gene>
    <name evidence="2" type="ORF">GCM10023090_31650</name>
</gene>
<dbReference type="InterPro" id="IPR000595">
    <property type="entry name" value="cNMP-bd_dom"/>
</dbReference>
<dbReference type="SUPFAM" id="SSF51206">
    <property type="entry name" value="cAMP-binding domain-like"/>
    <property type="match status" value="1"/>
</dbReference>
<dbReference type="RefSeq" id="WP_345067555.1">
    <property type="nucleotide sequence ID" value="NZ_BAABEX010000031.1"/>
</dbReference>
<evidence type="ECO:0000259" key="1">
    <source>
        <dbReference type="Pfam" id="PF00027"/>
    </source>
</evidence>
<proteinExistence type="predicted"/>
<dbReference type="Gene3D" id="2.60.120.10">
    <property type="entry name" value="Jelly Rolls"/>
    <property type="match status" value="1"/>
</dbReference>
<reference evidence="3" key="1">
    <citation type="journal article" date="2019" name="Int. J. Syst. Evol. Microbiol.">
        <title>The Global Catalogue of Microorganisms (GCM) 10K type strain sequencing project: providing services to taxonomists for standard genome sequencing and annotation.</title>
        <authorList>
            <consortium name="The Broad Institute Genomics Platform"/>
            <consortium name="The Broad Institute Genome Sequencing Center for Infectious Disease"/>
            <person name="Wu L."/>
            <person name="Ma J."/>
        </authorList>
    </citation>
    <scope>NUCLEOTIDE SEQUENCE [LARGE SCALE GENOMIC DNA]</scope>
    <source>
        <strain evidence="3">JCM 31890</strain>
    </source>
</reference>
<dbReference type="Proteomes" id="UP001501788">
    <property type="component" value="Unassembled WGS sequence"/>
</dbReference>
<accession>A0ABP8LII0</accession>
<dbReference type="InterPro" id="IPR014710">
    <property type="entry name" value="RmlC-like_jellyroll"/>
</dbReference>
<evidence type="ECO:0000313" key="2">
    <source>
        <dbReference type="EMBL" id="GAA4430363.1"/>
    </source>
</evidence>
<dbReference type="InterPro" id="IPR018490">
    <property type="entry name" value="cNMP-bd_dom_sf"/>
</dbReference>
<comment type="caution">
    <text evidence="2">The sequence shown here is derived from an EMBL/GenBank/DDBJ whole genome shotgun (WGS) entry which is preliminary data.</text>
</comment>
<organism evidence="2 3">
    <name type="scientific">Acidovorax lacteus</name>
    <dbReference type="NCBI Taxonomy" id="1924988"/>
    <lineage>
        <taxon>Bacteria</taxon>
        <taxon>Pseudomonadati</taxon>
        <taxon>Pseudomonadota</taxon>
        <taxon>Betaproteobacteria</taxon>
        <taxon>Burkholderiales</taxon>
        <taxon>Comamonadaceae</taxon>
        <taxon>Acidovorax</taxon>
    </lineage>
</organism>
<protein>
    <submittedName>
        <fullName evidence="2">Crp/Fnr family transcriptional regulator</fullName>
    </submittedName>
</protein>
<evidence type="ECO:0000313" key="3">
    <source>
        <dbReference type="Proteomes" id="UP001501788"/>
    </source>
</evidence>
<dbReference type="EMBL" id="BAABEX010000031">
    <property type="protein sequence ID" value="GAA4430363.1"/>
    <property type="molecule type" value="Genomic_DNA"/>
</dbReference>
<feature type="domain" description="Cyclic nucleotide-binding" evidence="1">
    <location>
        <begin position="32"/>
        <end position="115"/>
    </location>
</feature>
<name>A0ABP8LII0_9BURK</name>
<dbReference type="Pfam" id="PF00027">
    <property type="entry name" value="cNMP_binding"/>
    <property type="match status" value="1"/>
</dbReference>
<keyword evidence="3" id="KW-1185">Reference proteome</keyword>
<sequence>MPPSHRLLEHLTPALGPLPAAAAERCQQAQAKHLAKGEALLRAGEHWQHLWWLERGALRLYYLDRDGQASNKNFYLDGAMVWPITHALREQPVHFWVEALEPSRVWALPWSGWSAAVANFAPWQALEHRTLAALLQDKMSREQAFLQHTATERYLALQVEHPDWLARIPLRHLASWLGITDVALSRIRRRLNRG</sequence>